<gene>
    <name evidence="2" type="ORF">COU18_03745</name>
</gene>
<evidence type="ECO:0000313" key="3">
    <source>
        <dbReference type="Proteomes" id="UP000231192"/>
    </source>
</evidence>
<feature type="chain" id="PRO_5013587668" evidence="1">
    <location>
        <begin position="30"/>
        <end position="155"/>
    </location>
</feature>
<dbReference type="AlphaFoldDB" id="A0A2H0UBG6"/>
<reference evidence="3" key="1">
    <citation type="submission" date="2017-09" db="EMBL/GenBank/DDBJ databases">
        <title>Depth-based differentiation of microbial function through sediment-hosted aquifers and enrichment of novel symbionts in the deep terrestrial subsurface.</title>
        <authorList>
            <person name="Probst A.J."/>
            <person name="Ladd B."/>
            <person name="Jarett J.K."/>
            <person name="Geller-Mcgrath D.E."/>
            <person name="Sieber C.M.K."/>
            <person name="Emerson J.B."/>
            <person name="Anantharaman K."/>
            <person name="Thomas B.C."/>
            <person name="Malmstrom R."/>
            <person name="Stieglmeier M."/>
            <person name="Klingl A."/>
            <person name="Woyke T."/>
            <person name="Ryan C.M."/>
            <person name="Banfield J.F."/>
        </authorList>
    </citation>
    <scope>NUCLEOTIDE SEQUENCE [LARGE SCALE GENOMIC DNA]</scope>
</reference>
<keyword evidence="1" id="KW-0732">Signal</keyword>
<evidence type="ECO:0000313" key="2">
    <source>
        <dbReference type="EMBL" id="PIR83758.1"/>
    </source>
</evidence>
<proteinExistence type="predicted"/>
<feature type="signal peptide" evidence="1">
    <location>
        <begin position="1"/>
        <end position="29"/>
    </location>
</feature>
<evidence type="ECO:0000256" key="1">
    <source>
        <dbReference type="SAM" id="SignalP"/>
    </source>
</evidence>
<comment type="caution">
    <text evidence="2">The sequence shown here is derived from an EMBL/GenBank/DDBJ whole genome shotgun (WGS) entry which is preliminary data.</text>
</comment>
<organism evidence="2 3">
    <name type="scientific">Candidatus Kaiserbacteria bacterium CG10_big_fil_rev_8_21_14_0_10_51_14</name>
    <dbReference type="NCBI Taxonomy" id="1974610"/>
    <lineage>
        <taxon>Bacteria</taxon>
        <taxon>Candidatus Kaiseribacteriota</taxon>
    </lineage>
</organism>
<dbReference type="Proteomes" id="UP000231192">
    <property type="component" value="Unassembled WGS sequence"/>
</dbReference>
<accession>A0A2H0UBG6</accession>
<name>A0A2H0UBG6_9BACT</name>
<protein>
    <submittedName>
        <fullName evidence="2">Uncharacterized protein</fullName>
    </submittedName>
</protein>
<dbReference type="EMBL" id="PFBK01000008">
    <property type="protein sequence ID" value="PIR83758.1"/>
    <property type="molecule type" value="Genomic_DNA"/>
</dbReference>
<sequence length="155" mass="15584">MTIDDLFLKAAALAVSAALFAALSGTAAAQTPECNGTDVLYTVDGKFWCYPEGTTPPAGAILVDQPVDQPVVAPPAATPIRPDAPGLTLQAWAQAAEACLLRESAFAATAGAPGCYAGTDGRLHCSSADFGPTATTCSAEANASGQPARWDTAGN</sequence>